<evidence type="ECO:0000313" key="8">
    <source>
        <dbReference type="EMBL" id="CAI9109902.1"/>
    </source>
</evidence>
<evidence type="ECO:0000313" key="9">
    <source>
        <dbReference type="Proteomes" id="UP001161247"/>
    </source>
</evidence>
<dbReference type="EMBL" id="OX459123">
    <property type="protein sequence ID" value="CAI9109902.1"/>
    <property type="molecule type" value="Genomic_DNA"/>
</dbReference>
<dbReference type="PRINTS" id="PR00080">
    <property type="entry name" value="SDRFAMILY"/>
</dbReference>
<dbReference type="GO" id="GO:0005829">
    <property type="term" value="C:cytosol"/>
    <property type="evidence" value="ECO:0007669"/>
    <property type="project" value="TreeGrafter"/>
</dbReference>
<accession>A0AAV1DPW8</accession>
<dbReference type="SUPFAM" id="SSF51735">
    <property type="entry name" value="NAD(P)-binding Rossmann-fold domains"/>
    <property type="match status" value="1"/>
</dbReference>
<comment type="subcellular location">
    <subcellularLocation>
        <location evidence="1">Membrane</location>
        <topology evidence="1">Single-pass type II membrane protein</topology>
    </subcellularLocation>
</comment>
<dbReference type="Pfam" id="PF00106">
    <property type="entry name" value="adh_short"/>
    <property type="match status" value="1"/>
</dbReference>
<evidence type="ECO:0000256" key="7">
    <source>
        <dbReference type="SAM" id="Phobius"/>
    </source>
</evidence>
<dbReference type="Proteomes" id="UP001161247">
    <property type="component" value="Chromosome 6"/>
</dbReference>
<dbReference type="GO" id="GO:0016020">
    <property type="term" value="C:membrane"/>
    <property type="evidence" value="ECO:0007669"/>
    <property type="project" value="UniProtKB-SubCell"/>
</dbReference>
<dbReference type="GO" id="GO:0016491">
    <property type="term" value="F:oxidoreductase activity"/>
    <property type="evidence" value="ECO:0007669"/>
    <property type="project" value="UniProtKB-KW"/>
</dbReference>
<name>A0AAV1DPW8_OLDCO</name>
<keyword evidence="7" id="KW-0812">Transmembrane</keyword>
<keyword evidence="7" id="KW-1133">Transmembrane helix</keyword>
<keyword evidence="3" id="KW-0521">NADP</keyword>
<keyword evidence="4" id="KW-0735">Signal-anchor</keyword>
<comment type="similarity">
    <text evidence="2 6">Belongs to the short-chain dehydrogenases/reductases (SDR) family.</text>
</comment>
<keyword evidence="5" id="KW-0560">Oxidoreductase</keyword>
<dbReference type="AlphaFoldDB" id="A0AAV1DPW8"/>
<dbReference type="PANTHER" id="PTHR43391:SF91">
    <property type="entry name" value="OS04G0390700 PROTEIN"/>
    <property type="match status" value="1"/>
</dbReference>
<evidence type="ECO:0000256" key="4">
    <source>
        <dbReference type="ARBA" id="ARBA00022968"/>
    </source>
</evidence>
<keyword evidence="7" id="KW-0472">Membrane</keyword>
<dbReference type="PANTHER" id="PTHR43391">
    <property type="entry name" value="RETINOL DEHYDROGENASE-RELATED"/>
    <property type="match status" value="1"/>
</dbReference>
<dbReference type="InterPro" id="IPR036291">
    <property type="entry name" value="NAD(P)-bd_dom_sf"/>
</dbReference>
<organism evidence="8 9">
    <name type="scientific">Oldenlandia corymbosa var. corymbosa</name>
    <dbReference type="NCBI Taxonomy" id="529605"/>
    <lineage>
        <taxon>Eukaryota</taxon>
        <taxon>Viridiplantae</taxon>
        <taxon>Streptophyta</taxon>
        <taxon>Embryophyta</taxon>
        <taxon>Tracheophyta</taxon>
        <taxon>Spermatophyta</taxon>
        <taxon>Magnoliopsida</taxon>
        <taxon>eudicotyledons</taxon>
        <taxon>Gunneridae</taxon>
        <taxon>Pentapetalae</taxon>
        <taxon>asterids</taxon>
        <taxon>lamiids</taxon>
        <taxon>Gentianales</taxon>
        <taxon>Rubiaceae</taxon>
        <taxon>Rubioideae</taxon>
        <taxon>Spermacoceae</taxon>
        <taxon>Hedyotis-Oldenlandia complex</taxon>
        <taxon>Oldenlandia</taxon>
    </lineage>
</organism>
<dbReference type="InterPro" id="IPR002347">
    <property type="entry name" value="SDR_fam"/>
</dbReference>
<dbReference type="InterPro" id="IPR020904">
    <property type="entry name" value="Sc_DH/Rdtase_CS"/>
</dbReference>
<feature type="transmembrane region" description="Helical" evidence="7">
    <location>
        <begin position="6"/>
        <end position="25"/>
    </location>
</feature>
<sequence length="332" mass="36960">MTFQSTVRVIILMVFMWSLLPFFCLCKFIKTVYNYVSPGESVKGKVVLITGASSGIGEQLSYEYAKRGACLVIVARRENLIKKVAEEARKLGSPEVVPICADVCRVDDCKKFVEKAISHFGRLDHVVNNAGISCYSPMEDVTDITKLAPLVDVNFWGSIYPTYFAIPHLKKSKGTIFVNASATAYLHAAGLSLYGASKAALVNFYETMRVELGPEISITIATLGFVDSEITRGKNLNTKGTPEFNPELSDAFINKLPVMSSEDCAKSIVKAVCRKQRYVTKPTWFRLFFFLETLCPELTEWVNRNSFHQLKLKAPEAKPIFGPLSPSLHKSD</sequence>
<reference evidence="8" key="1">
    <citation type="submission" date="2023-03" db="EMBL/GenBank/DDBJ databases">
        <authorList>
            <person name="Julca I."/>
        </authorList>
    </citation>
    <scope>NUCLEOTIDE SEQUENCE</scope>
</reference>
<evidence type="ECO:0000256" key="6">
    <source>
        <dbReference type="RuleBase" id="RU000363"/>
    </source>
</evidence>
<evidence type="ECO:0000256" key="3">
    <source>
        <dbReference type="ARBA" id="ARBA00022857"/>
    </source>
</evidence>
<evidence type="ECO:0000256" key="2">
    <source>
        <dbReference type="ARBA" id="ARBA00006484"/>
    </source>
</evidence>
<dbReference type="PROSITE" id="PS00061">
    <property type="entry name" value="ADH_SHORT"/>
    <property type="match status" value="1"/>
</dbReference>
<evidence type="ECO:0000256" key="1">
    <source>
        <dbReference type="ARBA" id="ARBA00004606"/>
    </source>
</evidence>
<gene>
    <name evidence="8" type="ORF">OLC1_LOCUS17681</name>
</gene>
<evidence type="ECO:0000256" key="5">
    <source>
        <dbReference type="ARBA" id="ARBA00023002"/>
    </source>
</evidence>
<proteinExistence type="inferred from homology"/>
<protein>
    <submittedName>
        <fullName evidence="8">OLC1v1009830C2</fullName>
    </submittedName>
</protein>
<dbReference type="PRINTS" id="PR00081">
    <property type="entry name" value="GDHRDH"/>
</dbReference>
<keyword evidence="9" id="KW-1185">Reference proteome</keyword>
<dbReference type="Gene3D" id="3.40.50.720">
    <property type="entry name" value="NAD(P)-binding Rossmann-like Domain"/>
    <property type="match status" value="1"/>
</dbReference>